<dbReference type="EMBL" id="CAJOBG010063268">
    <property type="protein sequence ID" value="CAF4561272.1"/>
    <property type="molecule type" value="Genomic_DNA"/>
</dbReference>
<keyword evidence="2" id="KW-1185">Reference proteome</keyword>
<dbReference type="Proteomes" id="UP000663866">
    <property type="component" value="Unassembled WGS sequence"/>
</dbReference>
<gene>
    <name evidence="1" type="ORF">OVN521_LOCUS43653</name>
</gene>
<dbReference type="InterPro" id="IPR036890">
    <property type="entry name" value="HATPase_C_sf"/>
</dbReference>
<dbReference type="SUPFAM" id="SSF55874">
    <property type="entry name" value="ATPase domain of HSP90 chaperone/DNA topoisomerase II/histidine kinase"/>
    <property type="match status" value="1"/>
</dbReference>
<protein>
    <submittedName>
        <fullName evidence="1">Uncharacterized protein</fullName>
    </submittedName>
</protein>
<accession>A0A820Z800</accession>
<name>A0A820Z800_9BILA</name>
<feature type="non-terminal residue" evidence="1">
    <location>
        <position position="81"/>
    </location>
</feature>
<proteinExistence type="predicted"/>
<evidence type="ECO:0000313" key="2">
    <source>
        <dbReference type="Proteomes" id="UP000663866"/>
    </source>
</evidence>
<reference evidence="1" key="1">
    <citation type="submission" date="2021-02" db="EMBL/GenBank/DDBJ databases">
        <authorList>
            <person name="Nowell W R."/>
        </authorList>
    </citation>
    <scope>NUCLEOTIDE SEQUENCE</scope>
</reference>
<dbReference type="Gene3D" id="3.30.565.10">
    <property type="entry name" value="Histidine kinase-like ATPase, C-terminal domain"/>
    <property type="match status" value="1"/>
</dbReference>
<evidence type="ECO:0000313" key="1">
    <source>
        <dbReference type="EMBL" id="CAF4561272.1"/>
    </source>
</evidence>
<comment type="caution">
    <text evidence="1">The sequence shown here is derived from an EMBL/GenBank/DDBJ whole genome shotgun (WGS) entry which is preliminary data.</text>
</comment>
<organism evidence="1 2">
    <name type="scientific">Rotaria magnacalcarata</name>
    <dbReference type="NCBI Taxonomy" id="392030"/>
    <lineage>
        <taxon>Eukaryota</taxon>
        <taxon>Metazoa</taxon>
        <taxon>Spiralia</taxon>
        <taxon>Gnathifera</taxon>
        <taxon>Rotifera</taxon>
        <taxon>Eurotatoria</taxon>
        <taxon>Bdelloidea</taxon>
        <taxon>Philodinida</taxon>
        <taxon>Philodinidae</taxon>
        <taxon>Rotaria</taxon>
    </lineage>
</organism>
<dbReference type="AlphaFoldDB" id="A0A820Z800"/>
<sequence length="81" mass="9198">MTTTAQSSLKPSIKDLFSKNTDYKFPEQAINEAESLKALSNDLYTDNVRFIYELIQNADDAEAHDVVISIMEDKYLIVAHD</sequence>